<evidence type="ECO:0000259" key="3">
    <source>
        <dbReference type="PROSITE" id="PS50076"/>
    </source>
</evidence>
<organism evidence="4 5">
    <name type="scientific">Candidatus Methanofastidiosum methylothiophilum</name>
    <dbReference type="NCBI Taxonomy" id="1705564"/>
    <lineage>
        <taxon>Archaea</taxon>
        <taxon>Methanobacteriati</taxon>
        <taxon>Methanobacteriota</taxon>
        <taxon>Stenosarchaea group</taxon>
        <taxon>Candidatus Methanofastidiosia</taxon>
        <taxon>Candidatus Methanofastidiosales</taxon>
        <taxon>Candidatus Methanofastidiosaceae</taxon>
        <taxon>Candidatus Methanofastidiosum</taxon>
    </lineage>
</organism>
<dbReference type="EMBL" id="LNGD01000098">
    <property type="protein sequence ID" value="KYC49653.1"/>
    <property type="molecule type" value="Genomic_DNA"/>
</dbReference>
<dbReference type="SUPFAM" id="SSF46565">
    <property type="entry name" value="Chaperone J-domain"/>
    <property type="match status" value="1"/>
</dbReference>
<dbReference type="InterPro" id="IPR036869">
    <property type="entry name" value="J_dom_sf"/>
</dbReference>
<evidence type="ECO:0000313" key="5">
    <source>
        <dbReference type="Proteomes" id="UP000075578"/>
    </source>
</evidence>
<dbReference type="AlphaFoldDB" id="A0A150IXF3"/>
<dbReference type="Gene3D" id="1.10.287.110">
    <property type="entry name" value="DnaJ domain"/>
    <property type="match status" value="1"/>
</dbReference>
<feature type="coiled-coil region" evidence="1">
    <location>
        <begin position="237"/>
        <end position="264"/>
    </location>
</feature>
<feature type="transmembrane region" description="Helical" evidence="2">
    <location>
        <begin position="48"/>
        <end position="76"/>
    </location>
</feature>
<reference evidence="4 5" key="1">
    <citation type="journal article" date="2016" name="ISME J.">
        <title>Chasing the elusive Euryarchaeota class WSA2: genomes reveal a uniquely fastidious methyl-reducing methanogen.</title>
        <authorList>
            <person name="Nobu M.K."/>
            <person name="Narihiro T."/>
            <person name="Kuroda K."/>
            <person name="Mei R."/>
            <person name="Liu W.T."/>
        </authorList>
    </citation>
    <scope>NUCLEOTIDE SEQUENCE [LARGE SCALE GENOMIC DNA]</scope>
    <source>
        <strain evidence="4">U1lsi0528_Bin089</strain>
    </source>
</reference>
<gene>
    <name evidence="4" type="ORF">AMQ74_01392</name>
</gene>
<dbReference type="InterPro" id="IPR001623">
    <property type="entry name" value="DnaJ_domain"/>
</dbReference>
<evidence type="ECO:0000256" key="2">
    <source>
        <dbReference type="SAM" id="Phobius"/>
    </source>
</evidence>
<accession>A0A150IXF3</accession>
<feature type="transmembrane region" description="Helical" evidence="2">
    <location>
        <begin position="97"/>
        <end position="122"/>
    </location>
</feature>
<evidence type="ECO:0000256" key="1">
    <source>
        <dbReference type="SAM" id="Coils"/>
    </source>
</evidence>
<sequence>MKANSSKHIAFTAIFAALGILFGTILLIPTPVPNVYLDLSHIGTVLSAILLGPIFGGITGFIVGIWPGLTFGNFLVPPFKALTGIFVAILSKKTRPGIAVFLGYLPEAFLTYLTLAVLKIPYGLPLPVVYTILTKAFVEIIVLAILVETIMTNKGVKQFYNRNLKVKDKTKKKTKVPDEEEKIKNKEKIDDKSSDYPKEIQELLTFFELDPKEKYTLKDINEQKRYLNSIYHPDKNASLGEKSKKKAENKLKQINNNYDKLSKFFK</sequence>
<keyword evidence="1" id="KW-0175">Coiled coil</keyword>
<dbReference type="Proteomes" id="UP000075578">
    <property type="component" value="Unassembled WGS sequence"/>
</dbReference>
<dbReference type="PROSITE" id="PS50076">
    <property type="entry name" value="DNAJ_2"/>
    <property type="match status" value="1"/>
</dbReference>
<keyword evidence="2" id="KW-0812">Transmembrane</keyword>
<proteinExistence type="predicted"/>
<comment type="caution">
    <text evidence="4">The sequence shown here is derived from an EMBL/GenBank/DDBJ whole genome shotgun (WGS) entry which is preliminary data.</text>
</comment>
<protein>
    <recommendedName>
        <fullName evidence="3">J domain-containing protein</fullName>
    </recommendedName>
</protein>
<evidence type="ECO:0000313" key="4">
    <source>
        <dbReference type="EMBL" id="KYC49653.1"/>
    </source>
</evidence>
<dbReference type="Pfam" id="PF07155">
    <property type="entry name" value="ECF-ribofla_trS"/>
    <property type="match status" value="1"/>
</dbReference>
<name>A0A150IXF3_9EURY</name>
<keyword evidence="2" id="KW-0472">Membrane</keyword>
<keyword evidence="2" id="KW-1133">Transmembrane helix</keyword>
<feature type="transmembrane region" description="Helical" evidence="2">
    <location>
        <begin position="9"/>
        <end position="28"/>
    </location>
</feature>
<feature type="transmembrane region" description="Helical" evidence="2">
    <location>
        <begin position="128"/>
        <end position="147"/>
    </location>
</feature>
<dbReference type="InterPro" id="IPR009825">
    <property type="entry name" value="ECF_substrate-spec-like"/>
</dbReference>
<feature type="domain" description="J" evidence="3">
    <location>
        <begin position="202"/>
        <end position="266"/>
    </location>
</feature>
<dbReference type="GO" id="GO:0016020">
    <property type="term" value="C:membrane"/>
    <property type="evidence" value="ECO:0007669"/>
    <property type="project" value="InterPro"/>
</dbReference>
<dbReference type="Gene3D" id="1.10.1760.20">
    <property type="match status" value="1"/>
</dbReference>